<comment type="caution">
    <text evidence="1">The sequence shown here is derived from an EMBL/GenBank/DDBJ whole genome shotgun (WGS) entry which is preliminary data.</text>
</comment>
<dbReference type="Proteomes" id="UP001595818">
    <property type="component" value="Unassembled WGS sequence"/>
</dbReference>
<dbReference type="Gene3D" id="3.10.450.50">
    <property type="match status" value="1"/>
</dbReference>
<protein>
    <submittedName>
        <fullName evidence="1">Ester cyclase</fullName>
    </submittedName>
</protein>
<gene>
    <name evidence="1" type="ORF">ACFPFU_12850</name>
</gene>
<dbReference type="InterPro" id="IPR009959">
    <property type="entry name" value="Cyclase_SnoaL-like"/>
</dbReference>
<sequence>MEKNDFIEKVTKAINEHDAGTFASLFAEGATAHDPFYPDPLKGRKEIEKDMEIFFTAFPDLRGEVINVLASGSWIAAEFEMTGTNDGQLDSPAGALPATGKKVKFEVASFVKLDENGLVVENRRYYNVAAILQQLGIQSESV</sequence>
<dbReference type="PANTHER" id="PTHR38436">
    <property type="entry name" value="POLYKETIDE CYCLASE SNOAL-LIKE DOMAIN"/>
    <property type="match status" value="1"/>
</dbReference>
<evidence type="ECO:0000313" key="2">
    <source>
        <dbReference type="Proteomes" id="UP001595818"/>
    </source>
</evidence>
<evidence type="ECO:0000313" key="1">
    <source>
        <dbReference type="EMBL" id="MFC4872577.1"/>
    </source>
</evidence>
<name>A0ABV9T259_9BACT</name>
<dbReference type="EMBL" id="JBHSJJ010000006">
    <property type="protein sequence ID" value="MFC4872577.1"/>
    <property type="molecule type" value="Genomic_DNA"/>
</dbReference>
<dbReference type="RefSeq" id="WP_377065087.1">
    <property type="nucleotide sequence ID" value="NZ_JBHSJJ010000006.1"/>
</dbReference>
<organism evidence="1 2">
    <name type="scientific">Negadavirga shengliensis</name>
    <dbReference type="NCBI Taxonomy" id="1389218"/>
    <lineage>
        <taxon>Bacteria</taxon>
        <taxon>Pseudomonadati</taxon>
        <taxon>Bacteroidota</taxon>
        <taxon>Cytophagia</taxon>
        <taxon>Cytophagales</taxon>
        <taxon>Cyclobacteriaceae</taxon>
        <taxon>Negadavirga</taxon>
    </lineage>
</organism>
<accession>A0ABV9T259</accession>
<dbReference type="InterPro" id="IPR032710">
    <property type="entry name" value="NTF2-like_dom_sf"/>
</dbReference>
<reference evidence="2" key="1">
    <citation type="journal article" date="2019" name="Int. J. Syst. Evol. Microbiol.">
        <title>The Global Catalogue of Microorganisms (GCM) 10K type strain sequencing project: providing services to taxonomists for standard genome sequencing and annotation.</title>
        <authorList>
            <consortium name="The Broad Institute Genomics Platform"/>
            <consortium name="The Broad Institute Genome Sequencing Center for Infectious Disease"/>
            <person name="Wu L."/>
            <person name="Ma J."/>
        </authorList>
    </citation>
    <scope>NUCLEOTIDE SEQUENCE [LARGE SCALE GENOMIC DNA]</scope>
    <source>
        <strain evidence="2">CGMCC 4.7466</strain>
    </source>
</reference>
<proteinExistence type="predicted"/>
<dbReference type="PANTHER" id="PTHR38436:SF1">
    <property type="entry name" value="ESTER CYCLASE"/>
    <property type="match status" value="1"/>
</dbReference>
<dbReference type="SUPFAM" id="SSF54427">
    <property type="entry name" value="NTF2-like"/>
    <property type="match status" value="1"/>
</dbReference>
<keyword evidence="2" id="KW-1185">Reference proteome</keyword>
<dbReference type="Pfam" id="PF07366">
    <property type="entry name" value="SnoaL"/>
    <property type="match status" value="1"/>
</dbReference>